<evidence type="ECO:0000256" key="5">
    <source>
        <dbReference type="ARBA" id="ARBA00023002"/>
    </source>
</evidence>
<dbReference type="Proteomes" id="UP000182983">
    <property type="component" value="Unassembled WGS sequence"/>
</dbReference>
<sequence>MASYTAPLRDMRYVLFDLMEGDGLATLPGFEDFTRDLIDPVLDEAAKVCEQVLHPINRSGDEEGCTFENGVVRTPKGFREAYTLFREGGWTSISCDPAHGGQGWPKSVGILIEEMICSANLSFGMYPGLSHGAYVALHAHGSDELKETYLPKLVDGTWSGTMCLTEPHCGTDLGLLRTKAVPQGDGSFKLTGTKIFISAGEHDLTENIIHLVLARLPDAPKGVKGISLFLVPKYRVNPDGTPGASNGVSCGSIEHKMGIKASSTCVMNFDDSVGWLVGEANKGMRAMFAMMNTERLSVGVQGLGLAEASYQGAVAYARERLQGRSLTGTKHPDKPADPIIVHPDVRRMLLTHRAYVEGSRALAAWVGRAIDDEEHHPDPATRAEAEEFVALMTPVVKALLTDLGFEATNLGMQVFGGHGFIREHGMEQYVRDCRIAQIYEGTNGIQALDLVGRKLPANAGRNLRRFFHPVSAFIEANIEDEQLGEFVQPLAKAFVRLQQATAQVARVGMANPDEAGAAATDYLRLLGLTALGYLWARMAEISLSKLDNDPDGFHRAKIATARFYVERVLPQTNALFAMVMAGGKSMMAFDEAAF</sequence>
<evidence type="ECO:0000256" key="3">
    <source>
        <dbReference type="ARBA" id="ARBA00022630"/>
    </source>
</evidence>
<evidence type="ECO:0000259" key="12">
    <source>
        <dbReference type="Pfam" id="PF02770"/>
    </source>
</evidence>
<dbReference type="InterPro" id="IPR009100">
    <property type="entry name" value="AcylCoA_DH/oxidase_NM_dom_sf"/>
</dbReference>
<evidence type="ECO:0000256" key="8">
    <source>
        <dbReference type="ARBA" id="ARBA00066694"/>
    </source>
</evidence>
<dbReference type="InterPro" id="IPR013786">
    <property type="entry name" value="AcylCoA_DH/ox_N"/>
</dbReference>
<dbReference type="SUPFAM" id="SSF56645">
    <property type="entry name" value="Acyl-CoA dehydrogenase NM domain-like"/>
    <property type="match status" value="1"/>
</dbReference>
<dbReference type="OrthoDB" id="5510711at2"/>
<evidence type="ECO:0000259" key="14">
    <source>
        <dbReference type="Pfam" id="PF12806"/>
    </source>
</evidence>
<dbReference type="EC" id="1.3.99.41" evidence="8"/>
<dbReference type="Pfam" id="PF02771">
    <property type="entry name" value="Acyl-CoA_dh_N"/>
    <property type="match status" value="1"/>
</dbReference>
<name>A0A1H6IBW0_MAGFU</name>
<dbReference type="InterPro" id="IPR046373">
    <property type="entry name" value="Acyl-CoA_Oxase/DH_mid-dom_sf"/>
</dbReference>
<evidence type="ECO:0000256" key="1">
    <source>
        <dbReference type="ARBA" id="ARBA00001974"/>
    </source>
</evidence>
<evidence type="ECO:0000256" key="2">
    <source>
        <dbReference type="ARBA" id="ARBA00009347"/>
    </source>
</evidence>
<reference evidence="16" key="1">
    <citation type="submission" date="2016-10" db="EMBL/GenBank/DDBJ databases">
        <authorList>
            <person name="Varghese N."/>
            <person name="Submissions S."/>
        </authorList>
    </citation>
    <scope>NUCLEOTIDE SEQUENCE [LARGE SCALE GENOMIC DNA]</scope>
    <source>
        <strain evidence="16">DSM 13234</strain>
    </source>
</reference>
<dbReference type="Pfam" id="PF02770">
    <property type="entry name" value="Acyl-CoA_dh_M"/>
    <property type="match status" value="1"/>
</dbReference>
<dbReference type="PANTHER" id="PTHR42803">
    <property type="entry name" value="ACYL-COA DEHYDROGENASE"/>
    <property type="match status" value="1"/>
</dbReference>
<dbReference type="GO" id="GO:0016627">
    <property type="term" value="F:oxidoreductase activity, acting on the CH-CH group of donors"/>
    <property type="evidence" value="ECO:0007669"/>
    <property type="project" value="InterPro"/>
</dbReference>
<comment type="function">
    <text evidence="7">Involved in the assimilation of dimethylsulphoniopropionate (DMSP), an important compound in the fixation of carbon in marine phytoplankton, by mediating the conversion of 3-(methylthio)propanoyl-CoA (MMPA-CoA) to 3-(methylthio)acryloyl-CoA (MTA-CoA).</text>
</comment>
<keyword evidence="3 10" id="KW-0285">Flavoprotein</keyword>
<evidence type="ECO:0000256" key="7">
    <source>
        <dbReference type="ARBA" id="ARBA00058683"/>
    </source>
</evidence>
<gene>
    <name evidence="15" type="ORF">SAMN04244559_02359</name>
</gene>
<dbReference type="EMBL" id="FNWO01000009">
    <property type="protein sequence ID" value="SEH44368.1"/>
    <property type="molecule type" value="Genomic_DNA"/>
</dbReference>
<dbReference type="RefSeq" id="WP_074768773.1">
    <property type="nucleotide sequence ID" value="NZ_FNWO01000009.1"/>
</dbReference>
<dbReference type="Pfam" id="PF00441">
    <property type="entry name" value="Acyl-CoA_dh_1"/>
    <property type="match status" value="1"/>
</dbReference>
<evidence type="ECO:0000259" key="13">
    <source>
        <dbReference type="Pfam" id="PF02771"/>
    </source>
</evidence>
<dbReference type="Gene3D" id="1.20.140.10">
    <property type="entry name" value="Butyryl-CoA Dehydrogenase, subunit A, domain 3"/>
    <property type="match status" value="1"/>
</dbReference>
<dbReference type="Gene3D" id="2.40.110.10">
    <property type="entry name" value="Butyryl-CoA Dehydrogenase, subunit A, domain 2"/>
    <property type="match status" value="1"/>
</dbReference>
<keyword evidence="4 10" id="KW-0274">FAD</keyword>
<proteinExistence type="inferred from homology"/>
<dbReference type="GO" id="GO:0050660">
    <property type="term" value="F:flavin adenine dinucleotide binding"/>
    <property type="evidence" value="ECO:0007669"/>
    <property type="project" value="InterPro"/>
</dbReference>
<comment type="catalytic activity">
    <reaction evidence="6">
        <text>3-(methylsulfanyl)propanoyl-CoA + oxidized [electron-transfer flavoprotein] + H(+) = 3-(methylsulfanyl)acryloyl-CoA + reduced [electron-transfer flavoprotein]</text>
        <dbReference type="Rhea" id="RHEA:52612"/>
        <dbReference type="Rhea" id="RHEA-COMP:10685"/>
        <dbReference type="Rhea" id="RHEA-COMP:10686"/>
        <dbReference type="ChEBI" id="CHEBI:15378"/>
        <dbReference type="ChEBI" id="CHEBI:57692"/>
        <dbReference type="ChEBI" id="CHEBI:58307"/>
        <dbReference type="ChEBI" id="CHEBI:82815"/>
        <dbReference type="ChEBI" id="CHEBI:84994"/>
        <dbReference type="EC" id="1.3.99.41"/>
    </reaction>
    <physiologicalReaction direction="left-to-right" evidence="6">
        <dbReference type="Rhea" id="RHEA:52613"/>
    </physiologicalReaction>
</comment>
<feature type="domain" description="Acyl-CoA oxidase/dehydrogenase middle" evidence="12">
    <location>
        <begin position="162"/>
        <end position="271"/>
    </location>
</feature>
<organism evidence="15 16">
    <name type="scientific">Magnetospirillum fulvum</name>
    <name type="common">Rhodospirillum fulvum</name>
    <dbReference type="NCBI Taxonomy" id="1082"/>
    <lineage>
        <taxon>Bacteria</taxon>
        <taxon>Pseudomonadati</taxon>
        <taxon>Pseudomonadota</taxon>
        <taxon>Alphaproteobacteria</taxon>
        <taxon>Rhodospirillales</taxon>
        <taxon>Rhodospirillaceae</taxon>
        <taxon>Magnetospirillum</taxon>
    </lineage>
</organism>
<feature type="domain" description="Acyl-CoA dehydrogenase/oxidase N-terminal" evidence="13">
    <location>
        <begin position="42"/>
        <end position="156"/>
    </location>
</feature>
<dbReference type="InterPro" id="IPR025878">
    <property type="entry name" value="Acyl-CoA_dh-like_C_dom"/>
</dbReference>
<dbReference type="Pfam" id="PF12806">
    <property type="entry name" value="Acyl-CoA_dh_C"/>
    <property type="match status" value="1"/>
</dbReference>
<dbReference type="SUPFAM" id="SSF47203">
    <property type="entry name" value="Acyl-CoA dehydrogenase C-terminal domain-like"/>
    <property type="match status" value="1"/>
</dbReference>
<evidence type="ECO:0000256" key="4">
    <source>
        <dbReference type="ARBA" id="ARBA00022827"/>
    </source>
</evidence>
<dbReference type="InterPro" id="IPR006091">
    <property type="entry name" value="Acyl-CoA_Oxase/DH_mid-dom"/>
</dbReference>
<dbReference type="AlphaFoldDB" id="A0A1H6IBW0"/>
<evidence type="ECO:0000256" key="6">
    <source>
        <dbReference type="ARBA" id="ARBA00051388"/>
    </source>
</evidence>
<evidence type="ECO:0000256" key="9">
    <source>
        <dbReference type="ARBA" id="ARBA00069043"/>
    </source>
</evidence>
<comment type="cofactor">
    <cofactor evidence="1 10">
        <name>FAD</name>
        <dbReference type="ChEBI" id="CHEBI:57692"/>
    </cofactor>
</comment>
<keyword evidence="5 10" id="KW-0560">Oxidoreductase</keyword>
<protein>
    <recommendedName>
        <fullName evidence="9">3-methylmercaptopropionyl-CoA dehydrogenase</fullName>
        <ecNumber evidence="8">1.3.99.41</ecNumber>
    </recommendedName>
</protein>
<evidence type="ECO:0000313" key="15">
    <source>
        <dbReference type="EMBL" id="SEH44368.1"/>
    </source>
</evidence>
<dbReference type="InterPro" id="IPR037069">
    <property type="entry name" value="AcylCoA_DH/ox_N_sf"/>
</dbReference>
<feature type="domain" description="Acyl-CoA dehydrogenase/oxidase C-terminal" evidence="11">
    <location>
        <begin position="281"/>
        <end position="450"/>
    </location>
</feature>
<comment type="similarity">
    <text evidence="2 10">Belongs to the acyl-CoA dehydrogenase family.</text>
</comment>
<dbReference type="InterPro" id="IPR052166">
    <property type="entry name" value="Diverse_Acyl-CoA_DH"/>
</dbReference>
<dbReference type="InterPro" id="IPR009075">
    <property type="entry name" value="AcylCo_DH/oxidase_C"/>
</dbReference>
<dbReference type="PANTHER" id="PTHR42803:SF1">
    <property type="entry name" value="BROAD-SPECIFICITY LINEAR ACYL-COA DEHYDROGENASE FADE5"/>
    <property type="match status" value="1"/>
</dbReference>
<evidence type="ECO:0000313" key="16">
    <source>
        <dbReference type="Proteomes" id="UP000182983"/>
    </source>
</evidence>
<evidence type="ECO:0000256" key="10">
    <source>
        <dbReference type="RuleBase" id="RU362125"/>
    </source>
</evidence>
<accession>A0A1H6IBW0</accession>
<evidence type="ECO:0000259" key="11">
    <source>
        <dbReference type="Pfam" id="PF00441"/>
    </source>
</evidence>
<dbReference type="FunFam" id="2.40.110.10:FF:000031">
    <property type="entry name" value="Acyl-CoA dehydrogenase, putative"/>
    <property type="match status" value="1"/>
</dbReference>
<dbReference type="InterPro" id="IPR036250">
    <property type="entry name" value="AcylCo_DH-like_C"/>
</dbReference>
<keyword evidence="16" id="KW-1185">Reference proteome</keyword>
<dbReference type="Gene3D" id="1.10.540.10">
    <property type="entry name" value="Acyl-CoA dehydrogenase/oxidase, N-terminal domain"/>
    <property type="match status" value="1"/>
</dbReference>
<feature type="domain" description="Acetyl-CoA dehydrogenase-like C-terminal" evidence="14">
    <location>
        <begin position="466"/>
        <end position="590"/>
    </location>
</feature>